<dbReference type="PANTHER" id="PTHR14463">
    <property type="entry name" value="LIPASE MATURATION FACTOR"/>
    <property type="match status" value="1"/>
</dbReference>
<gene>
    <name evidence="10" type="ORF">GCM10009720_06930</name>
</gene>
<keyword evidence="4" id="KW-0256">Endoplasmic reticulum</keyword>
<evidence type="ECO:0000313" key="11">
    <source>
        <dbReference type="Proteomes" id="UP001501461"/>
    </source>
</evidence>
<dbReference type="InterPro" id="IPR009613">
    <property type="entry name" value="LMF"/>
</dbReference>
<name>A0ABP5FR44_9MICC</name>
<protein>
    <submittedName>
        <fullName evidence="10">Lipase maturation factor family protein</fullName>
    </submittedName>
</protein>
<keyword evidence="11" id="KW-1185">Reference proteome</keyword>
<evidence type="ECO:0000259" key="9">
    <source>
        <dbReference type="Pfam" id="PF25179"/>
    </source>
</evidence>
<feature type="transmembrane region" description="Helical" evidence="7">
    <location>
        <begin position="320"/>
        <end position="340"/>
    </location>
</feature>
<evidence type="ECO:0000256" key="7">
    <source>
        <dbReference type="SAM" id="Phobius"/>
    </source>
</evidence>
<dbReference type="InterPro" id="IPR057434">
    <property type="entry name" value="LMF1/2_N"/>
</dbReference>
<feature type="transmembrane region" description="Helical" evidence="7">
    <location>
        <begin position="117"/>
        <end position="138"/>
    </location>
</feature>
<feature type="transmembrane region" description="Helical" evidence="7">
    <location>
        <begin position="145"/>
        <end position="171"/>
    </location>
</feature>
<keyword evidence="3 7" id="KW-0812">Transmembrane</keyword>
<feature type="domain" description="Lipase maturation factor 1/2 C-terminal" evidence="9">
    <location>
        <begin position="359"/>
        <end position="498"/>
    </location>
</feature>
<comment type="subcellular location">
    <subcellularLocation>
        <location evidence="1">Endoplasmic reticulum membrane</location>
        <topology evidence="1">Multi-pass membrane protein</topology>
    </subcellularLocation>
</comment>
<feature type="domain" description="Lipase maturation factor 1/2 N-terminal" evidence="8">
    <location>
        <begin position="138"/>
        <end position="290"/>
    </location>
</feature>
<organism evidence="10 11">
    <name type="scientific">Yaniella flava</name>
    <dbReference type="NCBI Taxonomy" id="287930"/>
    <lineage>
        <taxon>Bacteria</taxon>
        <taxon>Bacillati</taxon>
        <taxon>Actinomycetota</taxon>
        <taxon>Actinomycetes</taxon>
        <taxon>Micrococcales</taxon>
        <taxon>Micrococcaceae</taxon>
        <taxon>Yaniella</taxon>
    </lineage>
</organism>
<dbReference type="Pfam" id="PF06762">
    <property type="entry name" value="LMF1"/>
    <property type="match status" value="1"/>
</dbReference>
<feature type="transmembrane region" description="Helical" evidence="7">
    <location>
        <begin position="278"/>
        <end position="300"/>
    </location>
</feature>
<feature type="transmembrane region" description="Helical" evidence="7">
    <location>
        <begin position="88"/>
        <end position="111"/>
    </location>
</feature>
<dbReference type="PANTHER" id="PTHR14463:SF10">
    <property type="entry name" value="LIPASE MATURATION FACTOR 1"/>
    <property type="match status" value="1"/>
</dbReference>
<sequence>METLEVGTIDGGTWLPLLEASDYTIAREVLLRGVAALYFTAFLAAFNQFPALLGERGLSPAPDYIEHTSSRAAPSLFRWRFTPYSDRLLRAVCLVGMALSLSVVVGLVQLGPAWTTIPVFLLMWWLYLSIVNIGQYYYGFGWESLLLEVGFVVAFLGAPEVAPPFLILLFLRWTVFRVEFGAGMIKMRGDNSWRDFTAMNYHHQTQPMPNPLSRWAHQKPQWWHRTETLGSHVIQLVMPWLLFFPQPVASIAACVIIISQLVLVFTGNYAWLNWLTILIAFSAISDSFLHSLVGGGWPAWGWEPVAAVLGGQVDVQSSTWWLVLTAVVFVLLCGLSWQPLRNLFLSNQLMNASFNRWHLVNAYGAFGSMTQVRRELIIEGTLSTDPSSESVWHAYEFKGKPGDVYRRPQQVAPYHLRLDWMMWFLALGSPNQPWFQRLLEKLLDGDPAIRKLLREDPFDGEAPVLIRVKIFEYRYVTSAERRETGQWWWRKELGTVVPPTG</sequence>
<dbReference type="Proteomes" id="UP001501461">
    <property type="component" value="Unassembled WGS sequence"/>
</dbReference>
<evidence type="ECO:0000256" key="4">
    <source>
        <dbReference type="ARBA" id="ARBA00022824"/>
    </source>
</evidence>
<reference evidence="11" key="1">
    <citation type="journal article" date="2019" name="Int. J. Syst. Evol. Microbiol.">
        <title>The Global Catalogue of Microorganisms (GCM) 10K type strain sequencing project: providing services to taxonomists for standard genome sequencing and annotation.</title>
        <authorList>
            <consortium name="The Broad Institute Genomics Platform"/>
            <consortium name="The Broad Institute Genome Sequencing Center for Infectious Disease"/>
            <person name="Wu L."/>
            <person name="Ma J."/>
        </authorList>
    </citation>
    <scope>NUCLEOTIDE SEQUENCE [LARGE SCALE GENOMIC DNA]</scope>
    <source>
        <strain evidence="11">JCM 13595</strain>
    </source>
</reference>
<evidence type="ECO:0000256" key="2">
    <source>
        <dbReference type="ARBA" id="ARBA00005512"/>
    </source>
</evidence>
<evidence type="ECO:0000259" key="8">
    <source>
        <dbReference type="Pfam" id="PF06762"/>
    </source>
</evidence>
<dbReference type="InterPro" id="IPR057433">
    <property type="entry name" value="LMF1/2_C"/>
</dbReference>
<dbReference type="EMBL" id="BAAAMN010000011">
    <property type="protein sequence ID" value="GAA2029664.1"/>
    <property type="molecule type" value="Genomic_DNA"/>
</dbReference>
<comment type="caution">
    <text evidence="10">The sequence shown here is derived from an EMBL/GenBank/DDBJ whole genome shotgun (WGS) entry which is preliminary data.</text>
</comment>
<evidence type="ECO:0000256" key="1">
    <source>
        <dbReference type="ARBA" id="ARBA00004477"/>
    </source>
</evidence>
<evidence type="ECO:0000256" key="5">
    <source>
        <dbReference type="ARBA" id="ARBA00022989"/>
    </source>
</evidence>
<proteinExistence type="inferred from homology"/>
<evidence type="ECO:0000313" key="10">
    <source>
        <dbReference type="EMBL" id="GAA2029664.1"/>
    </source>
</evidence>
<keyword evidence="5 7" id="KW-1133">Transmembrane helix</keyword>
<dbReference type="RefSeq" id="WP_343956199.1">
    <property type="nucleotide sequence ID" value="NZ_BAAAMN010000011.1"/>
</dbReference>
<accession>A0ABP5FR44</accession>
<keyword evidence="6 7" id="KW-0472">Membrane</keyword>
<feature type="transmembrane region" description="Helical" evidence="7">
    <location>
        <begin position="248"/>
        <end position="271"/>
    </location>
</feature>
<evidence type="ECO:0000256" key="6">
    <source>
        <dbReference type="ARBA" id="ARBA00023136"/>
    </source>
</evidence>
<comment type="similarity">
    <text evidence="2">Belongs to the lipase maturation factor family.</text>
</comment>
<evidence type="ECO:0000256" key="3">
    <source>
        <dbReference type="ARBA" id="ARBA00022692"/>
    </source>
</evidence>
<dbReference type="Pfam" id="PF25179">
    <property type="entry name" value="LMF1_C"/>
    <property type="match status" value="1"/>
</dbReference>